<comment type="caution">
    <text evidence="3">The sequence shown here is derived from an EMBL/GenBank/DDBJ whole genome shotgun (WGS) entry which is preliminary data.</text>
</comment>
<dbReference type="PANTHER" id="PTHR23084">
    <property type="entry name" value="PHOSPHATIDYLINOSITOL-4-PHOSPHATE 5-KINASE RELATED"/>
    <property type="match status" value="1"/>
</dbReference>
<evidence type="ECO:0000313" key="3">
    <source>
        <dbReference type="EMBL" id="CAD8076053.1"/>
    </source>
</evidence>
<gene>
    <name evidence="3" type="ORF">PPRIM_AZ9-3.1.T0550210</name>
</gene>
<keyword evidence="1" id="KW-0677">Repeat</keyword>
<evidence type="ECO:0000256" key="1">
    <source>
        <dbReference type="ARBA" id="ARBA00022737"/>
    </source>
</evidence>
<proteinExistence type="predicted"/>
<dbReference type="Proteomes" id="UP000688137">
    <property type="component" value="Unassembled WGS sequence"/>
</dbReference>
<organism evidence="3 4">
    <name type="scientific">Paramecium primaurelia</name>
    <dbReference type="NCBI Taxonomy" id="5886"/>
    <lineage>
        <taxon>Eukaryota</taxon>
        <taxon>Sar</taxon>
        <taxon>Alveolata</taxon>
        <taxon>Ciliophora</taxon>
        <taxon>Intramacronucleata</taxon>
        <taxon>Oligohymenophorea</taxon>
        <taxon>Peniculida</taxon>
        <taxon>Parameciidae</taxon>
        <taxon>Paramecium</taxon>
    </lineage>
</organism>
<feature type="region of interest" description="Disordered" evidence="2">
    <location>
        <begin position="636"/>
        <end position="682"/>
    </location>
</feature>
<evidence type="ECO:0000313" key="4">
    <source>
        <dbReference type="Proteomes" id="UP000688137"/>
    </source>
</evidence>
<protein>
    <submittedName>
        <fullName evidence="3">Uncharacterized protein</fullName>
    </submittedName>
</protein>
<feature type="compositionally biased region" description="Acidic residues" evidence="2">
    <location>
        <begin position="652"/>
        <end position="682"/>
    </location>
</feature>
<dbReference type="PANTHER" id="PTHR23084:SF179">
    <property type="entry name" value="OS10G0565000 PROTEIN"/>
    <property type="match status" value="1"/>
</dbReference>
<dbReference type="AlphaFoldDB" id="A0A8S1ME98"/>
<sequence length="682" mass="80199">MNQQSLLVDKSLIYRLFEKDNIIGKGKDIIYGTTSSIYKLKKNNNVTPDFGQDWGWHALQIYENLNQEVFEAKVHQLQKAMTTYLNPYSTRIILIGKEQIHQMQFNLHVVYEIGEINDDLKSIRDQKEGLNYEEAENLLIFLCHNYMLGAQFTNEFLDISPQNIYTTNQSYIVSNFGITYAGTKFHRIYLPSTDPILKEKKPTQINILYSYAFRSGLLLLTQMTQIDPKDFFFGDGQFKEQLLDNLLYLIQDGDEKDKRKDKKFITQIPQFFDTLSHTREQDYNEQKNQNNGRPFQYVKSKRYLQYKYPKEFLDILKKLLNVTNIQSRSIFQLLISKEENLLKVPYPYTEDQVDKYNYKNGTMEIKMEEKGEEKVEKKQLNGCGIISIDKRDEKSKQKNMQLILICGSFQSGEVSKVFNIISIHNIKYECKMYSLQCSLEFRYIYNEMLYLTNSIVSPINPIGKPKKETIYYFKGQVEDQQFNKGISYQIDNTIFEGEFKNNQPYEGKMTYPNSDIFEGSMDGFNKKIGRFTVNGRIYDGQFQNDQFYKGHIEYEDGGVFYGNFKNGQKVKAGIYHYPNSSIYYQGFYAEDVRHGKGQFIDKSKENCIQEVVYNYGMCETKLIEHFENALREIKEKQQQQKNLKRQQKQDNNDNDNNNDNDEEIQEDIEENPGDDNEDGDEG</sequence>
<evidence type="ECO:0000256" key="2">
    <source>
        <dbReference type="SAM" id="MobiDB-lite"/>
    </source>
</evidence>
<dbReference type="EMBL" id="CAJJDM010000055">
    <property type="protein sequence ID" value="CAD8076053.1"/>
    <property type="molecule type" value="Genomic_DNA"/>
</dbReference>
<dbReference type="Pfam" id="PF02493">
    <property type="entry name" value="MORN"/>
    <property type="match status" value="2"/>
</dbReference>
<name>A0A8S1ME98_PARPR</name>
<reference evidence="3" key="1">
    <citation type="submission" date="2021-01" db="EMBL/GenBank/DDBJ databases">
        <authorList>
            <consortium name="Genoscope - CEA"/>
            <person name="William W."/>
        </authorList>
    </citation>
    <scope>NUCLEOTIDE SEQUENCE</scope>
</reference>
<dbReference type="InterPro" id="IPR003409">
    <property type="entry name" value="MORN"/>
</dbReference>
<dbReference type="OMA" id="CGIISID"/>
<keyword evidence="4" id="KW-1185">Reference proteome</keyword>
<accession>A0A8S1ME98</accession>